<reference evidence="1 2" key="1">
    <citation type="journal article" date="2016" name="Genome Biol. Evol.">
        <title>Divergent and convergent evolution of fungal pathogenicity.</title>
        <authorList>
            <person name="Shang Y."/>
            <person name="Xiao G."/>
            <person name="Zheng P."/>
            <person name="Cen K."/>
            <person name="Zhan S."/>
            <person name="Wang C."/>
        </authorList>
    </citation>
    <scope>NUCLEOTIDE SEQUENCE [LARGE SCALE GENOMIC DNA]</scope>
    <source>
        <strain evidence="1 2">RCEF 264</strain>
    </source>
</reference>
<dbReference type="OrthoDB" id="5595506at2759"/>
<proteinExistence type="predicted"/>
<name>A0A167YQJ4_9HYPO</name>
<evidence type="ECO:0000313" key="1">
    <source>
        <dbReference type="EMBL" id="OAA66576.1"/>
    </source>
</evidence>
<keyword evidence="2" id="KW-1185">Reference proteome</keyword>
<dbReference type="AlphaFoldDB" id="A0A167YQJ4"/>
<accession>A0A167YQJ4</accession>
<evidence type="ECO:0000313" key="2">
    <source>
        <dbReference type="Proteomes" id="UP000076874"/>
    </source>
</evidence>
<dbReference type="Proteomes" id="UP000076874">
    <property type="component" value="Unassembled WGS sequence"/>
</dbReference>
<dbReference type="EMBL" id="AZHD01000002">
    <property type="protein sequence ID" value="OAA66576.1"/>
    <property type="molecule type" value="Genomic_DNA"/>
</dbReference>
<gene>
    <name evidence="1" type="ORF">SPI_01152</name>
</gene>
<comment type="caution">
    <text evidence="1">The sequence shown here is derived from an EMBL/GenBank/DDBJ whole genome shotgun (WGS) entry which is preliminary data.</text>
</comment>
<protein>
    <submittedName>
        <fullName evidence="1">Uncharacterized protein</fullName>
    </submittedName>
</protein>
<organism evidence="1 2">
    <name type="scientific">Niveomyces insectorum RCEF 264</name>
    <dbReference type="NCBI Taxonomy" id="1081102"/>
    <lineage>
        <taxon>Eukaryota</taxon>
        <taxon>Fungi</taxon>
        <taxon>Dikarya</taxon>
        <taxon>Ascomycota</taxon>
        <taxon>Pezizomycotina</taxon>
        <taxon>Sordariomycetes</taxon>
        <taxon>Hypocreomycetidae</taxon>
        <taxon>Hypocreales</taxon>
        <taxon>Cordycipitaceae</taxon>
        <taxon>Niveomyces</taxon>
    </lineage>
</organism>
<sequence>MHAPTTTTATVPPPEKTALVPAAVPWSWEAVRAFGADPSRWKAWALDLYSDRLVPWRVAAGPAERSRRGGLRWRSCVCIAEAIE</sequence>